<dbReference type="Gene3D" id="2.30.42.10">
    <property type="match status" value="1"/>
</dbReference>
<dbReference type="InterPro" id="IPR036034">
    <property type="entry name" value="PDZ_sf"/>
</dbReference>
<evidence type="ECO:0000259" key="2">
    <source>
        <dbReference type="Pfam" id="PF13180"/>
    </source>
</evidence>
<dbReference type="HOGENOM" id="CLU_1114493_0_0_6"/>
<dbReference type="GeneID" id="67180296"/>
<dbReference type="AlphaFoldDB" id="E1SVA8"/>
<evidence type="ECO:0000313" key="4">
    <source>
        <dbReference type="Proteomes" id="UP000006683"/>
    </source>
</evidence>
<feature type="compositionally biased region" description="Low complexity" evidence="1">
    <location>
        <begin position="87"/>
        <end position="105"/>
    </location>
</feature>
<proteinExistence type="predicted"/>
<feature type="domain" description="PDZ" evidence="2">
    <location>
        <begin position="181"/>
        <end position="231"/>
    </location>
</feature>
<dbReference type="KEGG" id="fbl:Fbal_0048"/>
<dbReference type="RefSeq" id="WP_013343568.1">
    <property type="nucleotide sequence ID" value="NC_014541.1"/>
</dbReference>
<dbReference type="EMBL" id="CP002209">
    <property type="protein sequence ID" value="ADN74262.1"/>
    <property type="molecule type" value="Genomic_DNA"/>
</dbReference>
<dbReference type="eggNOG" id="COG0265">
    <property type="taxonomic scope" value="Bacteria"/>
</dbReference>
<protein>
    <recommendedName>
        <fullName evidence="2">PDZ domain-containing protein</fullName>
    </recommendedName>
</protein>
<dbReference type="STRING" id="550540.Fbal_0048"/>
<dbReference type="InterPro" id="IPR001478">
    <property type="entry name" value="PDZ"/>
</dbReference>
<keyword evidence="4" id="KW-1185">Reference proteome</keyword>
<gene>
    <name evidence="3" type="ordered locus">Fbal_0048</name>
</gene>
<feature type="region of interest" description="Disordered" evidence="1">
    <location>
        <begin position="80"/>
        <end position="105"/>
    </location>
</feature>
<dbReference type="Proteomes" id="UP000006683">
    <property type="component" value="Chromosome"/>
</dbReference>
<dbReference type="SUPFAM" id="SSF50156">
    <property type="entry name" value="PDZ domain-like"/>
    <property type="match status" value="1"/>
</dbReference>
<sequence length="249" mass="27072">MLRTITVFTAGALAGGLTGALVAHHWLTPQPPVCPPQVPCNADADELAMLQWENRMLVAMVQAGLRGDISGHIQTFSAMQAPPKTNPTATPQPVTSPAAPAQPPTGAAADALVERLTRADLKLQRQALAEGWATDERLVRERQALWDQARRQLSDHDYMNALHRAGRPNRLLVDAVKRDIKGLQHGDVIWALDGRRILTRAEYRDYLATLPEQTLVTVEIRRNGQSQQLSVSGLASGLSLIADSVPAPE</sequence>
<evidence type="ECO:0000313" key="3">
    <source>
        <dbReference type="EMBL" id="ADN74262.1"/>
    </source>
</evidence>
<reference evidence="3 4" key="1">
    <citation type="journal article" date="2010" name="Stand. Genomic Sci.">
        <title>Complete genome sequence of Ferrimonas balearica type strain (PAT).</title>
        <authorList>
            <person name="Nolan M."/>
            <person name="Sikorski J."/>
            <person name="Davenport K."/>
            <person name="Lucas S."/>
            <person name="Glavina Del Rio T."/>
            <person name="Tice H."/>
            <person name="Cheng J."/>
            <person name="Goodwin L."/>
            <person name="Pitluck S."/>
            <person name="Liolios K."/>
            <person name="Ivanova N."/>
            <person name="Mavromatis K."/>
            <person name="Ovchinnikova G."/>
            <person name="Pati A."/>
            <person name="Chen A."/>
            <person name="Palaniappan K."/>
            <person name="Land M."/>
            <person name="Hauser L."/>
            <person name="Chang Y."/>
            <person name="Jeffries C."/>
            <person name="Tapia R."/>
            <person name="Brettin T."/>
            <person name="Detter J."/>
            <person name="Han C."/>
            <person name="Yasawong M."/>
            <person name="Rohde M."/>
            <person name="Tindall B."/>
            <person name="Goker M."/>
            <person name="Woyke T."/>
            <person name="Bristow J."/>
            <person name="Eisen J."/>
            <person name="Markowitz V."/>
            <person name="Hugenholtz P."/>
            <person name="Kyrpides N."/>
            <person name="Klenk H."/>
            <person name="Lapidus A."/>
        </authorList>
    </citation>
    <scope>NUCLEOTIDE SEQUENCE [LARGE SCALE GENOMIC DNA]</scope>
    <source>
        <strain evidence="4">DSM 9799 / CCM 4581 / KCTC 23876 / PAT</strain>
    </source>
</reference>
<evidence type="ECO:0000256" key="1">
    <source>
        <dbReference type="SAM" id="MobiDB-lite"/>
    </source>
</evidence>
<dbReference type="OrthoDB" id="6266363at2"/>
<name>E1SVA8_FERBD</name>
<accession>E1SVA8</accession>
<dbReference type="Pfam" id="PF13180">
    <property type="entry name" value="PDZ_2"/>
    <property type="match status" value="1"/>
</dbReference>
<organism evidence="3 4">
    <name type="scientific">Ferrimonas balearica (strain DSM 9799 / CCM 4581 / KCTC 23876 / PAT)</name>
    <dbReference type="NCBI Taxonomy" id="550540"/>
    <lineage>
        <taxon>Bacteria</taxon>
        <taxon>Pseudomonadati</taxon>
        <taxon>Pseudomonadota</taxon>
        <taxon>Gammaproteobacteria</taxon>
        <taxon>Alteromonadales</taxon>
        <taxon>Ferrimonadaceae</taxon>
        <taxon>Ferrimonas</taxon>
    </lineage>
</organism>